<protein>
    <submittedName>
        <fullName evidence="3">MFS transporter</fullName>
    </submittedName>
</protein>
<keyword evidence="2" id="KW-0472">Membrane</keyword>
<evidence type="ECO:0000256" key="2">
    <source>
        <dbReference type="SAM" id="Phobius"/>
    </source>
</evidence>
<accession>A0ABR7G6D6</accession>
<evidence type="ECO:0000313" key="4">
    <source>
        <dbReference type="Proteomes" id="UP000631576"/>
    </source>
</evidence>
<feature type="transmembrane region" description="Helical" evidence="2">
    <location>
        <begin position="133"/>
        <end position="155"/>
    </location>
</feature>
<feature type="transmembrane region" description="Helical" evidence="2">
    <location>
        <begin position="209"/>
        <end position="233"/>
    </location>
</feature>
<keyword evidence="1" id="KW-0813">Transport</keyword>
<dbReference type="InterPro" id="IPR039672">
    <property type="entry name" value="MFS_2"/>
</dbReference>
<proteinExistence type="predicted"/>
<dbReference type="Proteomes" id="UP000631576">
    <property type="component" value="Unassembled WGS sequence"/>
</dbReference>
<dbReference type="SUPFAM" id="SSF103473">
    <property type="entry name" value="MFS general substrate transporter"/>
    <property type="match status" value="1"/>
</dbReference>
<feature type="transmembrane region" description="Helical" evidence="2">
    <location>
        <begin position="70"/>
        <end position="93"/>
    </location>
</feature>
<dbReference type="PANTHER" id="PTHR11328">
    <property type="entry name" value="MAJOR FACILITATOR SUPERFAMILY DOMAIN-CONTAINING PROTEIN"/>
    <property type="match status" value="1"/>
</dbReference>
<dbReference type="PANTHER" id="PTHR11328:SF36">
    <property type="entry name" value="MELIBIOSE PERMEASE"/>
    <property type="match status" value="1"/>
</dbReference>
<gene>
    <name evidence="3" type="ORF">H8S40_01975</name>
</gene>
<keyword evidence="4" id="KW-1185">Reference proteome</keyword>
<dbReference type="EMBL" id="JACOPE010000001">
    <property type="protein sequence ID" value="MBC5682356.1"/>
    <property type="molecule type" value="Genomic_DNA"/>
</dbReference>
<feature type="transmembrane region" description="Helical" evidence="2">
    <location>
        <begin position="12"/>
        <end position="36"/>
    </location>
</feature>
<keyword evidence="2" id="KW-1133">Transmembrane helix</keyword>
<dbReference type="Pfam" id="PF13347">
    <property type="entry name" value="MFS_2"/>
    <property type="match status" value="1"/>
</dbReference>
<keyword evidence="2" id="KW-0812">Transmembrane</keyword>
<name>A0ABR7G6D6_9FIRM</name>
<keyword evidence="1" id="KW-0769">Symport</keyword>
<dbReference type="InterPro" id="IPR036259">
    <property type="entry name" value="MFS_trans_sf"/>
</dbReference>
<reference evidence="3 4" key="1">
    <citation type="submission" date="2020-08" db="EMBL/GenBank/DDBJ databases">
        <title>Genome public.</title>
        <authorList>
            <person name="Liu C."/>
            <person name="Sun Q."/>
        </authorList>
    </citation>
    <scope>NUCLEOTIDE SEQUENCE [LARGE SCALE GENOMIC DNA]</scope>
    <source>
        <strain evidence="3 4">NSJ-13</strain>
    </source>
</reference>
<evidence type="ECO:0000313" key="3">
    <source>
        <dbReference type="EMBL" id="MBC5682356.1"/>
    </source>
</evidence>
<feature type="transmembrane region" description="Helical" evidence="2">
    <location>
        <begin position="167"/>
        <end position="188"/>
    </location>
</feature>
<feature type="transmembrane region" description="Helical" evidence="2">
    <location>
        <begin position="245"/>
        <end position="265"/>
    </location>
</feature>
<comment type="caution">
    <text evidence="3">The sequence shown here is derived from an EMBL/GenBank/DDBJ whole genome shotgun (WGS) entry which is preliminary data.</text>
</comment>
<sequence length="292" mass="31220">MVSILGKGDSAVGYSALAKIIAVIFVITSIITVVFVKDRSCQEAKSGKEAERLTIKDALHVIAGNDQLKVFIGIVLCYNLVVQLAGGIAIYYFKYVTGNEGLYPIFTTAAQFAEIAALFLFPILSNYFTKKQVFAIASFSPAIGLAGVVLCGFFAPQNRVIVAISGIFYKLGSGLTLGATTIMLADVIDYGQVKLGSRNESIIASFQTLLVKTASAVSAWLIGVGLTIVGYVANAEQSASTIMGMRVLMGVVPSVITILAFVIYAKGYKLEGTYLEEIMEKVKGNKTEETEE</sequence>
<evidence type="ECO:0000256" key="1">
    <source>
        <dbReference type="ARBA" id="ARBA00022847"/>
    </source>
</evidence>
<feature type="transmembrane region" description="Helical" evidence="2">
    <location>
        <begin position="105"/>
        <end position="124"/>
    </location>
</feature>
<organism evidence="3 4">
    <name type="scientific">Ruminococcus hominis</name>
    <dbReference type="NCBI Taxonomy" id="2763065"/>
    <lineage>
        <taxon>Bacteria</taxon>
        <taxon>Bacillati</taxon>
        <taxon>Bacillota</taxon>
        <taxon>Clostridia</taxon>
        <taxon>Eubacteriales</taxon>
        <taxon>Oscillospiraceae</taxon>
        <taxon>Ruminococcus</taxon>
    </lineage>
</organism>